<accession>A0AAN6GLU3</accession>
<feature type="compositionally biased region" description="Basic and acidic residues" evidence="1">
    <location>
        <begin position="184"/>
        <end position="210"/>
    </location>
</feature>
<feature type="compositionally biased region" description="Basic and acidic residues" evidence="1">
    <location>
        <begin position="103"/>
        <end position="144"/>
    </location>
</feature>
<protein>
    <recommendedName>
        <fullName evidence="4">H-type lectin domain-containing protein</fullName>
    </recommendedName>
</protein>
<name>A0AAN6GLU3_9BASI</name>
<feature type="region of interest" description="Disordered" evidence="1">
    <location>
        <begin position="62"/>
        <end position="210"/>
    </location>
</feature>
<dbReference type="AlphaFoldDB" id="A0AAN6GLU3"/>
<feature type="region of interest" description="Disordered" evidence="1">
    <location>
        <begin position="983"/>
        <end position="1005"/>
    </location>
</feature>
<evidence type="ECO:0000256" key="1">
    <source>
        <dbReference type="SAM" id="MobiDB-lite"/>
    </source>
</evidence>
<evidence type="ECO:0000313" key="3">
    <source>
        <dbReference type="Proteomes" id="UP001176517"/>
    </source>
</evidence>
<dbReference type="Proteomes" id="UP001176517">
    <property type="component" value="Unassembled WGS sequence"/>
</dbReference>
<feature type="region of interest" description="Disordered" evidence="1">
    <location>
        <begin position="835"/>
        <end position="892"/>
    </location>
</feature>
<comment type="caution">
    <text evidence="2">The sequence shown here is derived from an EMBL/GenBank/DDBJ whole genome shotgun (WGS) entry which is preliminary data.</text>
</comment>
<evidence type="ECO:0008006" key="4">
    <source>
        <dbReference type="Google" id="ProtNLM"/>
    </source>
</evidence>
<feature type="compositionally biased region" description="Low complexity" evidence="1">
    <location>
        <begin position="857"/>
        <end position="872"/>
    </location>
</feature>
<dbReference type="EMBL" id="JAPDMZ010000339">
    <property type="protein sequence ID" value="KAK0543656.1"/>
    <property type="molecule type" value="Genomic_DNA"/>
</dbReference>
<gene>
    <name evidence="2" type="ORF">OC846_006338</name>
</gene>
<feature type="compositionally biased region" description="Acidic residues" evidence="1">
    <location>
        <begin position="84"/>
        <end position="98"/>
    </location>
</feature>
<feature type="region of interest" description="Disordered" evidence="1">
    <location>
        <begin position="621"/>
        <end position="644"/>
    </location>
</feature>
<organism evidence="2 3">
    <name type="scientific">Tilletia horrida</name>
    <dbReference type="NCBI Taxonomy" id="155126"/>
    <lineage>
        <taxon>Eukaryota</taxon>
        <taxon>Fungi</taxon>
        <taxon>Dikarya</taxon>
        <taxon>Basidiomycota</taxon>
        <taxon>Ustilaginomycotina</taxon>
        <taxon>Exobasidiomycetes</taxon>
        <taxon>Tilletiales</taxon>
        <taxon>Tilletiaceae</taxon>
        <taxon>Tilletia</taxon>
    </lineage>
</organism>
<reference evidence="2" key="1">
    <citation type="journal article" date="2023" name="PhytoFront">
        <title>Draft Genome Resources of Seven Strains of Tilletia horrida, Causal Agent of Kernel Smut of Rice.</title>
        <authorList>
            <person name="Khanal S."/>
            <person name="Antony Babu S."/>
            <person name="Zhou X.G."/>
        </authorList>
    </citation>
    <scope>NUCLEOTIDE SEQUENCE</scope>
    <source>
        <strain evidence="2">TX6</strain>
    </source>
</reference>
<feature type="compositionally biased region" description="Low complexity" evidence="1">
    <location>
        <begin position="158"/>
        <end position="172"/>
    </location>
</feature>
<evidence type="ECO:0000313" key="2">
    <source>
        <dbReference type="EMBL" id="KAK0543656.1"/>
    </source>
</evidence>
<keyword evidence="3" id="KW-1185">Reference proteome</keyword>
<sequence>MRLGQGFNSYTHQICVDNAVVVDPQRAENIVSNNGTTMRILAQTEKKASLWRQLQEYVNDNEVVPQSKSTEPNLEDRPPPKTAEEEEEEEEEIVETEDSGAASKDKYRGSAHTKEAEAEAERLAAFEQAKRDQAAKKAAEEKTGTKPANQAAKPVTETKPAPTPASKPAQPSDKQVDDAIAAGKESEKAETEKRKAGSAARLDEKSKEMTELPNVDKAIADKHKIEQDKLKERGTGINVKSGKQYRWTKEDAGRGVSQTVTYAAQFIDKLSEVNKDMGGSAALLITGSKFTGSGNAAFVDTERFYGSDLRFYLSIKVINQSINFKDALEYNPIRSVSETDTKQFNEVFGDSFISGFIEGGELNAVVMIKIITDAKKTDISAEARVALTVGQNLDIDGAGNLAIAKKNLAMNTEISINVSWAGGGSIKPYDEEWSIDSLMAAANRFPYLVSRFPQRTHAILTKYSALRSFVMLKAPSISPLQYENATIYTDTLLDYYLEYTLLAKRVSADIGDVQKGLKRFKVIPPTAKGAAPVQSNSLRSAKQPDGLPLVPFAGTLEGLDLARKGIRAQINAIVHEVNELTKFPHLAIQKRDKTFVGPASFQSLIPEVEYKIRRMRTAALTNTDLTKDPKSKGGDDGLKGNLEPHLFDPSSSTLALSEQEQIQVAGWERDNPELGEVTRVSPPVGSLTAGDPFSTIEIGLEDPVLSEISVGKFDKVVRSLSVTYSNGFSMEFGDKMRDYIPHDPEKTVKDHDKVRYTLTNLGTAEMIVSAKIEVDGAGNEDTVSVIGVRFVTNKGQVLEALSTAEHTRHYEVHSFEKPICDGYISGFWGRAKAPEKPVKQGSKAAPAAASAEKKSATEAPASSTATAAPTSSGEKTTDDKAAAAGSAKQVDERLQSDPFGRITKLGLVWTQAFAKDTMFDDEAPIECLTSWQPLAPSTDKTAVKYGRILPGEPQLIWGMQKLELTGSPAAECKASLEMQKLEQTDPPAAAGHKETSEGRSTSFSYTTTSAKNNAKAHMGWMVVPELKDVNIQSGEVVIEADGKEASETVNFTYPFKNKEKIVIVCWLIDFETTGPVLDVQAAVVPSLIECKSFTIKICANDGDVTTTSTKKDIGAQKVTVGWLAYDKPADGKVVDFQAGTQPCEVGPKGKTFYIPKLENLFTAEPEHHFVALRSVRCALDGKETIFKGEVTERTAQKFKLEVQSKVDTKFDYVWIGAV</sequence>
<proteinExistence type="predicted"/>
<feature type="compositionally biased region" description="Basic and acidic residues" evidence="1">
    <location>
        <begin position="625"/>
        <end position="638"/>
    </location>
</feature>
<feature type="compositionally biased region" description="Basic and acidic residues" evidence="1">
    <location>
        <begin position="74"/>
        <end position="83"/>
    </location>
</feature>